<gene>
    <name evidence="4" type="primary">slmA</name>
    <name evidence="4" type="ORF">MBORA_05210</name>
</gene>
<dbReference type="InterPro" id="IPR009057">
    <property type="entry name" value="Homeodomain-like_sf"/>
</dbReference>
<reference evidence="5" key="1">
    <citation type="journal article" date="2016" name="Genome Announc.">
        <title>Draft Genome Sequences of Methanobrevibacter curvatus DSM11111, Methanobrevibacter cuticularis DSM11139, Methanobrevibacter filiformis DSM11501, and Methanobrevibacter oralis DSM7256.</title>
        <authorList>
            <person name="Poehlein A."/>
            <person name="Seedorf H."/>
        </authorList>
    </citation>
    <scope>NUCLEOTIDE SEQUENCE [LARGE SCALE GENOMIC DNA]</scope>
    <source>
        <strain evidence="5">DSM 7256 / JCM 30027 / ZR</strain>
    </source>
</reference>
<dbReference type="GO" id="GO:0003677">
    <property type="term" value="F:DNA binding"/>
    <property type="evidence" value="ECO:0007669"/>
    <property type="project" value="UniProtKB-UniRule"/>
</dbReference>
<dbReference type="PROSITE" id="PS50977">
    <property type="entry name" value="HTH_TETR_2"/>
    <property type="match status" value="1"/>
</dbReference>
<dbReference type="AlphaFoldDB" id="A0A166BNN9"/>
<dbReference type="Gene3D" id="1.10.10.60">
    <property type="entry name" value="Homeodomain-like"/>
    <property type="match status" value="1"/>
</dbReference>
<proteinExistence type="predicted"/>
<name>A0A166BNN9_METOA</name>
<comment type="caution">
    <text evidence="4">The sequence shown here is derived from an EMBL/GenBank/DDBJ whole genome shotgun (WGS) entry which is preliminary data.</text>
</comment>
<dbReference type="InterPro" id="IPR001647">
    <property type="entry name" value="HTH_TetR"/>
</dbReference>
<organism evidence="4 5">
    <name type="scientific">Methanobrevibacter oralis</name>
    <dbReference type="NCBI Taxonomy" id="66851"/>
    <lineage>
        <taxon>Archaea</taxon>
        <taxon>Methanobacteriati</taxon>
        <taxon>Methanobacteriota</taxon>
        <taxon>Methanomada group</taxon>
        <taxon>Methanobacteria</taxon>
        <taxon>Methanobacteriales</taxon>
        <taxon>Methanobacteriaceae</taxon>
        <taxon>Methanobrevibacter</taxon>
    </lineage>
</organism>
<feature type="DNA-binding region" description="H-T-H motif" evidence="2">
    <location>
        <begin position="29"/>
        <end position="48"/>
    </location>
</feature>
<dbReference type="STRING" id="66851.MBORA_05210"/>
<accession>A0A166BNN9</accession>
<dbReference type="EMBL" id="LWMU01000048">
    <property type="protein sequence ID" value="KZX13611.1"/>
    <property type="molecule type" value="Genomic_DNA"/>
</dbReference>
<dbReference type="PRINTS" id="PR00455">
    <property type="entry name" value="HTHTETR"/>
</dbReference>
<dbReference type="Pfam" id="PF00440">
    <property type="entry name" value="TetR_N"/>
    <property type="match status" value="1"/>
</dbReference>
<evidence type="ECO:0000256" key="2">
    <source>
        <dbReference type="PROSITE-ProRule" id="PRU00335"/>
    </source>
</evidence>
<dbReference type="SUPFAM" id="SSF48498">
    <property type="entry name" value="Tetracyclin repressor-like, C-terminal domain"/>
    <property type="match status" value="1"/>
</dbReference>
<evidence type="ECO:0000313" key="5">
    <source>
        <dbReference type="Proteomes" id="UP000077428"/>
    </source>
</evidence>
<dbReference type="RefSeq" id="WP_063720197.1">
    <property type="nucleotide sequence ID" value="NZ_CAJVUI010000001.1"/>
</dbReference>
<dbReference type="Gene3D" id="1.10.357.10">
    <property type="entry name" value="Tetracycline Repressor, domain 2"/>
    <property type="match status" value="1"/>
</dbReference>
<dbReference type="SUPFAM" id="SSF46689">
    <property type="entry name" value="Homeodomain-like"/>
    <property type="match status" value="1"/>
</dbReference>
<keyword evidence="5" id="KW-1185">Reference proteome</keyword>
<evidence type="ECO:0000313" key="4">
    <source>
        <dbReference type="EMBL" id="KZX13611.1"/>
    </source>
</evidence>
<keyword evidence="1 2" id="KW-0238">DNA-binding</keyword>
<dbReference type="PATRIC" id="fig|66851.6.peg.584"/>
<dbReference type="PANTHER" id="PTHR43479">
    <property type="entry name" value="ACREF/ENVCD OPERON REPRESSOR-RELATED"/>
    <property type="match status" value="1"/>
</dbReference>
<feature type="domain" description="HTH tetR-type" evidence="3">
    <location>
        <begin position="6"/>
        <end position="66"/>
    </location>
</feature>
<sequence>MEVKAGSVEERIINASFDVLEKEGYSGATTKKIAKKANINEVTLFRKFKSKHRLMEIVKEYYSDYLINQLEEIFQFNDEISFEEYSKNCFYKIVNLSDNELNIIKIGLEEVRNPGDEQLFSKTSDMIINKLTEFFKIKIAKKEIKKVNPHVLALNMFSILFESMILWKVYGKSPHYDIDQYVKDFLEIIINGIKCEV</sequence>
<dbReference type="InterPro" id="IPR036271">
    <property type="entry name" value="Tet_transcr_reg_TetR-rel_C_sf"/>
</dbReference>
<dbReference type="Proteomes" id="UP000077428">
    <property type="component" value="Unassembled WGS sequence"/>
</dbReference>
<dbReference type="InterPro" id="IPR050624">
    <property type="entry name" value="HTH-type_Tx_Regulator"/>
</dbReference>
<evidence type="ECO:0000259" key="3">
    <source>
        <dbReference type="PROSITE" id="PS50977"/>
    </source>
</evidence>
<evidence type="ECO:0000256" key="1">
    <source>
        <dbReference type="ARBA" id="ARBA00023125"/>
    </source>
</evidence>
<dbReference type="OrthoDB" id="136066at2157"/>
<protein>
    <submittedName>
        <fullName evidence="4">Nucleoid occlusion factor SlmA</fullName>
    </submittedName>
</protein>
<dbReference type="PANTHER" id="PTHR43479:SF11">
    <property type="entry name" value="ACREF_ENVCD OPERON REPRESSOR-RELATED"/>
    <property type="match status" value="1"/>
</dbReference>